<accession>A0A9P6ELS1</accession>
<evidence type="ECO:0000313" key="3">
    <source>
        <dbReference type="EMBL" id="KAF9531450.1"/>
    </source>
</evidence>
<feature type="compositionally biased region" description="Low complexity" evidence="1">
    <location>
        <begin position="184"/>
        <end position="195"/>
    </location>
</feature>
<sequence>MKYFSALIFAGLIAFSYAVPIYNIGDHDIVSREEFDSEAFAAREWQDVERRTGHFASTNSGQRTAANHFLHDAHRLGKLAEAAKPSHQVKTTHQNNQFHLDRQQPTNAHGYHKVAVQLNRGSPSTIGQVVLHKDHKVGANRIAKAMRHSIKRGKEVHVSSRKTVANIHHNQQRSAAKKARQQAKMKAGMANAAKGNYKKGRK</sequence>
<evidence type="ECO:0000256" key="2">
    <source>
        <dbReference type="SAM" id="SignalP"/>
    </source>
</evidence>
<evidence type="ECO:0000313" key="4">
    <source>
        <dbReference type="Proteomes" id="UP000807306"/>
    </source>
</evidence>
<evidence type="ECO:0000256" key="1">
    <source>
        <dbReference type="SAM" id="MobiDB-lite"/>
    </source>
</evidence>
<reference evidence="3" key="1">
    <citation type="submission" date="2020-11" db="EMBL/GenBank/DDBJ databases">
        <authorList>
            <consortium name="DOE Joint Genome Institute"/>
            <person name="Ahrendt S."/>
            <person name="Riley R."/>
            <person name="Andreopoulos W."/>
            <person name="Labutti K."/>
            <person name="Pangilinan J."/>
            <person name="Ruiz-Duenas F.J."/>
            <person name="Barrasa J.M."/>
            <person name="Sanchez-Garcia M."/>
            <person name="Camarero S."/>
            <person name="Miyauchi S."/>
            <person name="Serrano A."/>
            <person name="Linde D."/>
            <person name="Babiker R."/>
            <person name="Drula E."/>
            <person name="Ayuso-Fernandez I."/>
            <person name="Pacheco R."/>
            <person name="Padilla G."/>
            <person name="Ferreira P."/>
            <person name="Barriuso J."/>
            <person name="Kellner H."/>
            <person name="Castanera R."/>
            <person name="Alfaro M."/>
            <person name="Ramirez L."/>
            <person name="Pisabarro A.G."/>
            <person name="Kuo A."/>
            <person name="Tritt A."/>
            <person name="Lipzen A."/>
            <person name="He G."/>
            <person name="Yan M."/>
            <person name="Ng V."/>
            <person name="Cullen D."/>
            <person name="Martin F."/>
            <person name="Rosso M.-N."/>
            <person name="Henrissat B."/>
            <person name="Hibbett D."/>
            <person name="Martinez A.T."/>
            <person name="Grigoriev I.V."/>
        </authorList>
    </citation>
    <scope>NUCLEOTIDE SEQUENCE</scope>
    <source>
        <strain evidence="3">CBS 506.95</strain>
    </source>
</reference>
<name>A0A9P6ELS1_9AGAR</name>
<dbReference type="Proteomes" id="UP000807306">
    <property type="component" value="Unassembled WGS sequence"/>
</dbReference>
<proteinExistence type="predicted"/>
<protein>
    <submittedName>
        <fullName evidence="3">Uncharacterized protein</fullName>
    </submittedName>
</protein>
<dbReference type="OrthoDB" id="3057863at2759"/>
<comment type="caution">
    <text evidence="3">The sequence shown here is derived from an EMBL/GenBank/DDBJ whole genome shotgun (WGS) entry which is preliminary data.</text>
</comment>
<feature type="chain" id="PRO_5040355195" evidence="2">
    <location>
        <begin position="19"/>
        <end position="202"/>
    </location>
</feature>
<organism evidence="3 4">
    <name type="scientific">Crepidotus variabilis</name>
    <dbReference type="NCBI Taxonomy" id="179855"/>
    <lineage>
        <taxon>Eukaryota</taxon>
        <taxon>Fungi</taxon>
        <taxon>Dikarya</taxon>
        <taxon>Basidiomycota</taxon>
        <taxon>Agaricomycotina</taxon>
        <taxon>Agaricomycetes</taxon>
        <taxon>Agaricomycetidae</taxon>
        <taxon>Agaricales</taxon>
        <taxon>Agaricineae</taxon>
        <taxon>Crepidotaceae</taxon>
        <taxon>Crepidotus</taxon>
    </lineage>
</organism>
<keyword evidence="4" id="KW-1185">Reference proteome</keyword>
<dbReference type="AlphaFoldDB" id="A0A9P6ELS1"/>
<feature type="signal peptide" evidence="2">
    <location>
        <begin position="1"/>
        <end position="18"/>
    </location>
</feature>
<keyword evidence="2" id="KW-0732">Signal</keyword>
<feature type="region of interest" description="Disordered" evidence="1">
    <location>
        <begin position="169"/>
        <end position="202"/>
    </location>
</feature>
<dbReference type="EMBL" id="MU157835">
    <property type="protein sequence ID" value="KAF9531450.1"/>
    <property type="molecule type" value="Genomic_DNA"/>
</dbReference>
<gene>
    <name evidence="3" type="ORF">CPB83DRAFT_833571</name>
</gene>